<dbReference type="GO" id="GO:0006281">
    <property type="term" value="P:DNA repair"/>
    <property type="evidence" value="ECO:0007669"/>
    <property type="project" value="UniProtKB-UniRule"/>
</dbReference>
<dbReference type="GO" id="GO:0006310">
    <property type="term" value="P:DNA recombination"/>
    <property type="evidence" value="ECO:0007669"/>
    <property type="project" value="UniProtKB-UniRule"/>
</dbReference>
<dbReference type="InterPro" id="IPR003583">
    <property type="entry name" value="Hlx-hairpin-Hlx_DNA-bd_motif"/>
</dbReference>
<dbReference type="SUPFAM" id="SSF50249">
    <property type="entry name" value="Nucleic acid-binding proteins"/>
    <property type="match status" value="1"/>
</dbReference>
<dbReference type="RefSeq" id="WP_124899768.1">
    <property type="nucleotide sequence ID" value="NZ_RQTJ01000021.1"/>
</dbReference>
<keyword evidence="4 6" id="KW-0233">DNA recombination</keyword>
<evidence type="ECO:0000256" key="2">
    <source>
        <dbReference type="ARBA" id="ARBA00022763"/>
    </source>
</evidence>
<evidence type="ECO:0000313" key="9">
    <source>
        <dbReference type="Proteomes" id="UP000268372"/>
    </source>
</evidence>
<comment type="similarity">
    <text evidence="6">Belongs to the RuvA family.</text>
</comment>
<dbReference type="GO" id="GO:0009378">
    <property type="term" value="F:four-way junction helicase activity"/>
    <property type="evidence" value="ECO:0007669"/>
    <property type="project" value="InterPro"/>
</dbReference>
<gene>
    <name evidence="6 8" type="primary">ruvA</name>
    <name evidence="8" type="ORF">EG242_10145</name>
</gene>
<evidence type="ECO:0000256" key="5">
    <source>
        <dbReference type="ARBA" id="ARBA00023204"/>
    </source>
</evidence>
<evidence type="ECO:0000256" key="1">
    <source>
        <dbReference type="ARBA" id="ARBA00022490"/>
    </source>
</evidence>
<dbReference type="InterPro" id="IPR012340">
    <property type="entry name" value="NA-bd_OB-fold"/>
</dbReference>
<evidence type="ECO:0000256" key="3">
    <source>
        <dbReference type="ARBA" id="ARBA00023125"/>
    </source>
</evidence>
<dbReference type="Proteomes" id="UP000268372">
    <property type="component" value="Unassembled WGS sequence"/>
</dbReference>
<organism evidence="8 9">
    <name type="scientific">Paenimyroides viscosum</name>
    <dbReference type="NCBI Taxonomy" id="2488729"/>
    <lineage>
        <taxon>Bacteria</taxon>
        <taxon>Pseudomonadati</taxon>
        <taxon>Bacteroidota</taxon>
        <taxon>Flavobacteriia</taxon>
        <taxon>Flavobacteriales</taxon>
        <taxon>Flavobacteriaceae</taxon>
        <taxon>Paenimyroides</taxon>
    </lineage>
</organism>
<keyword evidence="2 6" id="KW-0227">DNA damage</keyword>
<dbReference type="EMBL" id="RQTJ01000021">
    <property type="protein sequence ID" value="RRA93827.1"/>
    <property type="molecule type" value="Genomic_DNA"/>
</dbReference>
<keyword evidence="9" id="KW-1185">Reference proteome</keyword>
<proteinExistence type="inferred from homology"/>
<dbReference type="GO" id="GO:0009379">
    <property type="term" value="C:Holliday junction helicase complex"/>
    <property type="evidence" value="ECO:0007669"/>
    <property type="project" value="InterPro"/>
</dbReference>
<comment type="subunit">
    <text evidence="6">Homotetramer. Forms an RuvA(8)-RuvB(12)-Holliday junction (HJ) complex. HJ DNA is sandwiched between 2 RuvA tetramers; dsDNA enters through RuvA and exits via RuvB. An RuvB hexamer assembles on each DNA strand where it exits the tetramer. Each RuvB hexamer is contacted by two RuvA subunits (via domain III) on 2 adjacent RuvB subunits; this complex drives branch migration. In the full resolvosome a probable DNA-RuvA(4)-RuvB(12)-RuvC(2) complex forms which resolves the HJ.</text>
</comment>
<dbReference type="Pfam" id="PF14520">
    <property type="entry name" value="HHH_5"/>
    <property type="match status" value="1"/>
</dbReference>
<dbReference type="Gene3D" id="2.40.50.140">
    <property type="entry name" value="Nucleic acid-binding proteins"/>
    <property type="match status" value="1"/>
</dbReference>
<protein>
    <recommendedName>
        <fullName evidence="6">Holliday junction branch migration complex subunit RuvA</fullName>
    </recommendedName>
</protein>
<keyword evidence="5 6" id="KW-0234">DNA repair</keyword>
<dbReference type="InterPro" id="IPR036267">
    <property type="entry name" value="RuvA_C_sf"/>
</dbReference>
<accession>A0A3P1AYD8</accession>
<sequence>MIAFLKGRLVEKTPTDIIIDCNGIGYQVHISLHSYSLIKDAEAIQIHTYLQIKEDAHILYGFIEKTERELFKLLISVSGIGGNTARNMLSYVSPQDLIQAIGSNDVKTIQSIKGIGLKTAQRVILDLQEKVLKLYGLEDLSAHVNNTNADEALSALEVLGFVRKATEKIVKKIVEQNPEVTVEQIIKLALKGL</sequence>
<comment type="caution">
    <text evidence="8">The sequence shown here is derived from an EMBL/GenBank/DDBJ whole genome shotgun (WGS) entry which is preliminary data.</text>
</comment>
<name>A0A3P1AYD8_9FLAO</name>
<dbReference type="InterPro" id="IPR013849">
    <property type="entry name" value="DNA_helicase_Holl-junc_RuvA_I"/>
</dbReference>
<feature type="domain" description="Helix-hairpin-helix DNA-binding motif class 1" evidence="7">
    <location>
        <begin position="107"/>
        <end position="126"/>
    </location>
</feature>
<dbReference type="HAMAP" id="MF_00031">
    <property type="entry name" value="DNA_HJ_migration_RuvA"/>
    <property type="match status" value="1"/>
</dbReference>
<feature type="domain" description="Helix-hairpin-helix DNA-binding motif class 1" evidence="7">
    <location>
        <begin position="72"/>
        <end position="91"/>
    </location>
</feature>
<dbReference type="GO" id="GO:0005524">
    <property type="term" value="F:ATP binding"/>
    <property type="evidence" value="ECO:0007669"/>
    <property type="project" value="InterPro"/>
</dbReference>
<keyword evidence="3 6" id="KW-0238">DNA-binding</keyword>
<dbReference type="OrthoDB" id="5293449at2"/>
<dbReference type="GO" id="GO:0000400">
    <property type="term" value="F:four-way junction DNA binding"/>
    <property type="evidence" value="ECO:0007669"/>
    <property type="project" value="UniProtKB-UniRule"/>
</dbReference>
<dbReference type="NCBIfam" id="TIGR00084">
    <property type="entry name" value="ruvA"/>
    <property type="match status" value="1"/>
</dbReference>
<dbReference type="GO" id="GO:0005737">
    <property type="term" value="C:cytoplasm"/>
    <property type="evidence" value="ECO:0007669"/>
    <property type="project" value="UniProtKB-SubCell"/>
</dbReference>
<dbReference type="SUPFAM" id="SSF46929">
    <property type="entry name" value="DNA helicase RuvA subunit, C-terminal domain"/>
    <property type="match status" value="1"/>
</dbReference>
<dbReference type="InterPro" id="IPR011114">
    <property type="entry name" value="RuvA_C"/>
</dbReference>
<keyword evidence="1 6" id="KW-0963">Cytoplasm</keyword>
<reference evidence="8 9" key="1">
    <citation type="submission" date="2018-11" db="EMBL/GenBank/DDBJ databases">
        <title>Flavobacterium sp. nov., YIM 102796 draft genome.</title>
        <authorList>
            <person name="Li G."/>
            <person name="Jiang Y."/>
        </authorList>
    </citation>
    <scope>NUCLEOTIDE SEQUENCE [LARGE SCALE GENOMIC DNA]</scope>
    <source>
        <strain evidence="8 9">YIM 102796</strain>
    </source>
</reference>
<dbReference type="Pfam" id="PF07499">
    <property type="entry name" value="RuvA_C"/>
    <property type="match status" value="1"/>
</dbReference>
<comment type="caution">
    <text evidence="6">Lacks conserved residue(s) required for the propagation of feature annotation.</text>
</comment>
<dbReference type="SMART" id="SM00278">
    <property type="entry name" value="HhH1"/>
    <property type="match status" value="2"/>
</dbReference>
<comment type="subcellular location">
    <subcellularLocation>
        <location evidence="6">Cytoplasm</location>
    </subcellularLocation>
</comment>
<dbReference type="Gene3D" id="1.10.8.10">
    <property type="entry name" value="DNA helicase RuvA subunit, C-terminal domain"/>
    <property type="match status" value="1"/>
</dbReference>
<feature type="region of interest" description="Domain III" evidence="6">
    <location>
        <begin position="144"/>
        <end position="193"/>
    </location>
</feature>
<comment type="function">
    <text evidence="6">The RuvA-RuvB-RuvC complex processes Holliday junction (HJ) DNA during genetic recombination and DNA repair, while the RuvA-RuvB complex plays an important role in the rescue of blocked DNA replication forks via replication fork reversal (RFR). RuvA specifically binds to HJ cruciform DNA, conferring on it an open structure. The RuvB hexamer acts as an ATP-dependent pump, pulling dsDNA into and through the RuvAB complex. HJ branch migration allows RuvC to scan DNA until it finds its consensus sequence, where it cleaves and resolves the cruciform DNA.</text>
</comment>
<dbReference type="CDD" id="cd14332">
    <property type="entry name" value="UBA_RuvA_C"/>
    <property type="match status" value="1"/>
</dbReference>
<evidence type="ECO:0000256" key="4">
    <source>
        <dbReference type="ARBA" id="ARBA00023172"/>
    </source>
</evidence>
<evidence type="ECO:0000259" key="7">
    <source>
        <dbReference type="SMART" id="SM00278"/>
    </source>
</evidence>
<evidence type="ECO:0000313" key="8">
    <source>
        <dbReference type="EMBL" id="RRA93827.1"/>
    </source>
</evidence>
<dbReference type="GO" id="GO:0048476">
    <property type="term" value="C:Holliday junction resolvase complex"/>
    <property type="evidence" value="ECO:0007669"/>
    <property type="project" value="UniProtKB-UniRule"/>
</dbReference>
<dbReference type="AlphaFoldDB" id="A0A3P1AYD8"/>
<comment type="domain">
    <text evidence="6">Has three domains with a flexible linker between the domains II and III and assumes an 'L' shape. Domain III is highly mobile and contacts RuvB.</text>
</comment>
<dbReference type="InterPro" id="IPR000085">
    <property type="entry name" value="RuvA"/>
</dbReference>
<dbReference type="Gene3D" id="1.10.150.20">
    <property type="entry name" value="5' to 3' exonuclease, C-terminal subdomain"/>
    <property type="match status" value="1"/>
</dbReference>
<dbReference type="SUPFAM" id="SSF47781">
    <property type="entry name" value="RuvA domain 2-like"/>
    <property type="match status" value="1"/>
</dbReference>
<dbReference type="InterPro" id="IPR010994">
    <property type="entry name" value="RuvA_2-like"/>
</dbReference>
<dbReference type="Pfam" id="PF01330">
    <property type="entry name" value="RuvA_N"/>
    <property type="match status" value="1"/>
</dbReference>
<evidence type="ECO:0000256" key="6">
    <source>
        <dbReference type="HAMAP-Rule" id="MF_00031"/>
    </source>
</evidence>